<dbReference type="AlphaFoldDB" id="A0A518AYV8"/>
<protein>
    <submittedName>
        <fullName evidence="2">Uncharacterized protein</fullName>
    </submittedName>
</protein>
<reference evidence="2 3" key="1">
    <citation type="submission" date="2019-02" db="EMBL/GenBank/DDBJ databases">
        <title>Deep-cultivation of Planctomycetes and their phenomic and genomic characterization uncovers novel biology.</title>
        <authorList>
            <person name="Wiegand S."/>
            <person name="Jogler M."/>
            <person name="Boedeker C."/>
            <person name="Pinto D."/>
            <person name="Vollmers J."/>
            <person name="Rivas-Marin E."/>
            <person name="Kohn T."/>
            <person name="Peeters S.H."/>
            <person name="Heuer A."/>
            <person name="Rast P."/>
            <person name="Oberbeckmann S."/>
            <person name="Bunk B."/>
            <person name="Jeske O."/>
            <person name="Meyerdierks A."/>
            <person name="Storesund J.E."/>
            <person name="Kallscheuer N."/>
            <person name="Luecker S."/>
            <person name="Lage O.M."/>
            <person name="Pohl T."/>
            <person name="Merkel B.J."/>
            <person name="Hornburger P."/>
            <person name="Mueller R.-W."/>
            <person name="Bruemmer F."/>
            <person name="Labrenz M."/>
            <person name="Spormann A.M."/>
            <person name="Op den Camp H."/>
            <person name="Overmann J."/>
            <person name="Amann R."/>
            <person name="Jetten M.S.M."/>
            <person name="Mascher T."/>
            <person name="Medema M.H."/>
            <person name="Devos D.P."/>
            <person name="Kaster A.-K."/>
            <person name="Ovreas L."/>
            <person name="Rohde M."/>
            <person name="Galperin M.Y."/>
            <person name="Jogler C."/>
        </authorList>
    </citation>
    <scope>NUCLEOTIDE SEQUENCE [LARGE SCALE GENOMIC DNA]</scope>
    <source>
        <strain evidence="2 3">Pan216</strain>
    </source>
</reference>
<dbReference type="EMBL" id="CP036279">
    <property type="protein sequence ID" value="QDU59913.1"/>
    <property type="molecule type" value="Genomic_DNA"/>
</dbReference>
<keyword evidence="3" id="KW-1185">Reference proteome</keyword>
<name>A0A518AYV8_9BACT</name>
<dbReference type="RefSeq" id="WP_145254947.1">
    <property type="nucleotide sequence ID" value="NZ_CP036279.1"/>
</dbReference>
<organism evidence="2 3">
    <name type="scientific">Kolteria novifilia</name>
    <dbReference type="NCBI Taxonomy" id="2527975"/>
    <lineage>
        <taxon>Bacteria</taxon>
        <taxon>Pseudomonadati</taxon>
        <taxon>Planctomycetota</taxon>
        <taxon>Planctomycetia</taxon>
        <taxon>Kolteriales</taxon>
        <taxon>Kolteriaceae</taxon>
        <taxon>Kolteria</taxon>
    </lineage>
</organism>
<sequence>MDSVESYAQFVENMEKNKLALARMLDPARLAKVTEQLDNMHEQLLNGLVQTEVPDLDPAVLEKLQAEERGQEVLDNMDKMREVIKLAKEGKLPKDILQARNLPWVESHEWELFGLEPVGASPEPASRVDFLEFEEWAHSHLVSVEEINRELGPPQAAPPPEQSAEKPAWATSGLGAHSSSVTPPSTPPAAKGEEGAGQEGADSFSRWVDDGSAGKPESADEPKKDVGSGERSFLGWISSILGR</sequence>
<feature type="compositionally biased region" description="Basic and acidic residues" evidence="1">
    <location>
        <begin position="217"/>
        <end position="228"/>
    </location>
</feature>
<feature type="region of interest" description="Disordered" evidence="1">
    <location>
        <begin position="150"/>
        <end position="243"/>
    </location>
</feature>
<evidence type="ECO:0000313" key="2">
    <source>
        <dbReference type="EMBL" id="QDU59913.1"/>
    </source>
</evidence>
<evidence type="ECO:0000256" key="1">
    <source>
        <dbReference type="SAM" id="MobiDB-lite"/>
    </source>
</evidence>
<dbReference type="Proteomes" id="UP000317093">
    <property type="component" value="Chromosome"/>
</dbReference>
<dbReference type="KEGG" id="knv:Pan216_07460"/>
<accession>A0A518AYV8</accession>
<gene>
    <name evidence="2" type="ORF">Pan216_07460</name>
</gene>
<evidence type="ECO:0000313" key="3">
    <source>
        <dbReference type="Proteomes" id="UP000317093"/>
    </source>
</evidence>
<proteinExistence type="predicted"/>